<comment type="function">
    <text evidence="2">May play the central regulatory role in sporulation. It may be an element of the effector pathway responsible for the activation of sporulation genes in response to nutritional stress. Spo0A may act in concert with spo0H (a sigma factor) to control the expression of some genes that are critical to the sporulation process.</text>
</comment>
<keyword evidence="3" id="KW-0597">Phosphoprotein</keyword>
<dbReference type="Gene3D" id="3.40.50.2300">
    <property type="match status" value="1"/>
</dbReference>
<dbReference type="AlphaFoldDB" id="A0A096BAC1"/>
<dbReference type="Proteomes" id="UP000029585">
    <property type="component" value="Unassembled WGS sequence"/>
</dbReference>
<dbReference type="PROSITE" id="PS50930">
    <property type="entry name" value="HTH_LYTTR"/>
    <property type="match status" value="1"/>
</dbReference>
<evidence type="ECO:0000256" key="1">
    <source>
        <dbReference type="ARBA" id="ARBA00018672"/>
    </source>
</evidence>
<dbReference type="GO" id="GO:0003677">
    <property type="term" value="F:DNA binding"/>
    <property type="evidence" value="ECO:0007669"/>
    <property type="project" value="InterPro"/>
</dbReference>
<feature type="modified residue" description="4-aspartylphosphate" evidence="3">
    <location>
        <position position="53"/>
    </location>
</feature>
<dbReference type="Pfam" id="PF04397">
    <property type="entry name" value="LytTR"/>
    <property type="match status" value="1"/>
</dbReference>
<name>A0A096BAC1_FLAPL</name>
<comment type="caution">
    <text evidence="6">The sequence shown here is derived from an EMBL/GenBank/DDBJ whole genome shotgun (WGS) entry which is preliminary data.</text>
</comment>
<evidence type="ECO:0000256" key="3">
    <source>
        <dbReference type="PROSITE-ProRule" id="PRU00169"/>
    </source>
</evidence>
<dbReference type="SMART" id="SM00850">
    <property type="entry name" value="LytTR"/>
    <property type="match status" value="1"/>
</dbReference>
<evidence type="ECO:0000259" key="5">
    <source>
        <dbReference type="PROSITE" id="PS50930"/>
    </source>
</evidence>
<organism evidence="6 7">
    <name type="scientific">Flavonifractor plautii 1_3_50AFAA</name>
    <dbReference type="NCBI Taxonomy" id="742738"/>
    <lineage>
        <taxon>Bacteria</taxon>
        <taxon>Bacillati</taxon>
        <taxon>Bacillota</taxon>
        <taxon>Clostridia</taxon>
        <taxon>Eubacteriales</taxon>
        <taxon>Oscillospiraceae</taxon>
        <taxon>Flavonifractor</taxon>
    </lineage>
</organism>
<dbReference type="PROSITE" id="PS50110">
    <property type="entry name" value="RESPONSE_REGULATORY"/>
    <property type="match status" value="1"/>
</dbReference>
<feature type="domain" description="HTH LytTR-type" evidence="5">
    <location>
        <begin position="123"/>
        <end position="222"/>
    </location>
</feature>
<protein>
    <recommendedName>
        <fullName evidence="1">Stage 0 sporulation protein A homolog</fullName>
    </recommendedName>
</protein>
<dbReference type="PANTHER" id="PTHR37299">
    <property type="entry name" value="TRANSCRIPTIONAL REGULATOR-RELATED"/>
    <property type="match status" value="1"/>
</dbReference>
<keyword evidence="7" id="KW-1185">Reference proteome</keyword>
<dbReference type="InterPro" id="IPR007492">
    <property type="entry name" value="LytTR_DNA-bd_dom"/>
</dbReference>
<dbReference type="InterPro" id="IPR001789">
    <property type="entry name" value="Sig_transdc_resp-reg_receiver"/>
</dbReference>
<dbReference type="eggNOG" id="COG3279">
    <property type="taxonomic scope" value="Bacteria"/>
</dbReference>
<dbReference type="Gene3D" id="2.40.50.1020">
    <property type="entry name" value="LytTr DNA-binding domain"/>
    <property type="match status" value="1"/>
</dbReference>
<evidence type="ECO:0000313" key="7">
    <source>
        <dbReference type="Proteomes" id="UP000029585"/>
    </source>
</evidence>
<dbReference type="EMBL" id="ADLO01000043">
    <property type="protein sequence ID" value="KGF56338.1"/>
    <property type="molecule type" value="Genomic_DNA"/>
</dbReference>
<sequence length="226" mass="26193">MKFALCDDNPNELRQIRDYLLRYNAQANWKGFASSEELLAAFRRDYFDIVLLDIEMEGMNGYQAAEELNKLPDIPLIIFITQSGAYIIRGYEVAFRYLKKPVEYPDFVRAVSAAVAKCSPKSIPVAGERGPILVRIRDITYIEVFSYKTIIHTSKEQYQVRTPLKEFEGTLWGNGFARPHNSFLVNLDFVDRIQKANLLLTDGTEIPISRNRKKLFDEALFHFLRR</sequence>
<dbReference type="SUPFAM" id="SSF52172">
    <property type="entry name" value="CheY-like"/>
    <property type="match status" value="1"/>
</dbReference>
<dbReference type="SMART" id="SM00448">
    <property type="entry name" value="REC"/>
    <property type="match status" value="1"/>
</dbReference>
<proteinExistence type="predicted"/>
<dbReference type="HOGENOM" id="CLU_000445_14_2_9"/>
<dbReference type="GO" id="GO:0000156">
    <property type="term" value="F:phosphorelay response regulator activity"/>
    <property type="evidence" value="ECO:0007669"/>
    <property type="project" value="InterPro"/>
</dbReference>
<dbReference type="InterPro" id="IPR011006">
    <property type="entry name" value="CheY-like_superfamily"/>
</dbReference>
<reference evidence="6 7" key="1">
    <citation type="submission" date="2011-08" db="EMBL/GenBank/DDBJ databases">
        <title>The Genome Sequence of Clostridium orbiscindens 1_3_50AFAA.</title>
        <authorList>
            <consortium name="The Broad Institute Genome Sequencing Platform"/>
            <person name="Earl A."/>
            <person name="Ward D."/>
            <person name="Feldgarden M."/>
            <person name="Gevers D."/>
            <person name="Daigneault M."/>
            <person name="Strauss J."/>
            <person name="Allen-Vercoe E."/>
            <person name="Young S.K."/>
            <person name="Zeng Q."/>
            <person name="Gargeya S."/>
            <person name="Fitzgerald M."/>
            <person name="Haas B."/>
            <person name="Abouelleil A."/>
            <person name="Alvarado L."/>
            <person name="Arachchi H.M."/>
            <person name="Berlin A."/>
            <person name="Brown A."/>
            <person name="Chapman S.B."/>
            <person name="Chen Z."/>
            <person name="Dunbar C."/>
            <person name="Freedman E."/>
            <person name="Gearin G."/>
            <person name="Gellesch M."/>
            <person name="Goldberg J."/>
            <person name="Griggs A."/>
            <person name="Gujja S."/>
            <person name="Heiman D."/>
            <person name="Howarth C."/>
            <person name="Larson L."/>
            <person name="Lui A."/>
            <person name="MacDonald P.J.P."/>
            <person name="Montmayeur A."/>
            <person name="Murphy C."/>
            <person name="Neiman D."/>
            <person name="Pearson M."/>
            <person name="Priest M."/>
            <person name="Roberts A."/>
            <person name="Saif S."/>
            <person name="Shea T."/>
            <person name="Shenoy N."/>
            <person name="Sisk P."/>
            <person name="Stolte C."/>
            <person name="Sykes S."/>
            <person name="Wortman J."/>
            <person name="Nusbaum C."/>
            <person name="Birren B."/>
        </authorList>
    </citation>
    <scope>NUCLEOTIDE SEQUENCE [LARGE SCALE GENOMIC DNA]</scope>
    <source>
        <strain evidence="6 7">1_3_50AFAA</strain>
    </source>
</reference>
<dbReference type="RefSeq" id="WP_007494408.1">
    <property type="nucleotide sequence ID" value="NZ_KN174162.1"/>
</dbReference>
<evidence type="ECO:0000313" key="6">
    <source>
        <dbReference type="EMBL" id="KGF56338.1"/>
    </source>
</evidence>
<dbReference type="PATRIC" id="fig|742738.3.peg.1156"/>
<dbReference type="PANTHER" id="PTHR37299:SF1">
    <property type="entry name" value="STAGE 0 SPORULATION PROTEIN A HOMOLOG"/>
    <property type="match status" value="1"/>
</dbReference>
<evidence type="ECO:0000259" key="4">
    <source>
        <dbReference type="PROSITE" id="PS50110"/>
    </source>
</evidence>
<dbReference type="Pfam" id="PF00072">
    <property type="entry name" value="Response_reg"/>
    <property type="match status" value="1"/>
</dbReference>
<dbReference type="InterPro" id="IPR046947">
    <property type="entry name" value="LytR-like"/>
</dbReference>
<accession>A0A096BAC1</accession>
<dbReference type="CDD" id="cd00156">
    <property type="entry name" value="REC"/>
    <property type="match status" value="1"/>
</dbReference>
<dbReference type="GeneID" id="63972383"/>
<feature type="domain" description="Response regulatory" evidence="4">
    <location>
        <begin position="2"/>
        <end position="115"/>
    </location>
</feature>
<gene>
    <name evidence="6" type="ORF">HMPREF9460_01114</name>
</gene>
<evidence type="ECO:0000256" key="2">
    <source>
        <dbReference type="ARBA" id="ARBA00024867"/>
    </source>
</evidence>